<feature type="chain" id="PRO_5001770982" description="Fucose-specific lectin" evidence="3">
    <location>
        <begin position="22"/>
        <end position="512"/>
    </location>
</feature>
<dbReference type="SUPFAM" id="SSF89372">
    <property type="entry name" value="Fucose-specific lectin"/>
    <property type="match status" value="1"/>
</dbReference>
<dbReference type="OrthoDB" id="4696326at2759"/>
<accession>A0A084AKP2</accession>
<dbReference type="HOGENOM" id="CLU_028617_0_0_1"/>
<sequence>MARRSRLATTGALMLVEPVMGMTGWYTWAPHSVAPHFAFQDPGSGNILHSACNSNGTAIFPTDEPHTFPLQVRPRAATPLGVRGWWEDDLGTPVASLFYQSTDGSLINAFFNCNYETGDYEIDEDGEYSISEEAGAPSVHERTGLSVEELGDAGGFRVFYHDADSRVNLIAYDDDTDWVYLGPVSTKSAAGMSVGSALTSGTSVSVIFPHEEENLALAEFNETARNRWTISSLPTPFVGTPPTNQTSASDMTLDDSEDAPFALPSFDAGSTHLALAADSNAVTSLFYIGTDRRLHQIHQLNGNWEIAEDQQDEWPEADDESARLAIVSEQWSGEVWLYYRSGGNITELYQDEFGSWAEPRVTLTRNETAPAPGSNDENEDEGNGTDEGLSTGARAGIGIGVTAAVLAAIAVGFFFLRRRRRLAYESKSPSSNPAELHDASVFSGLRSFYPLNRNRGERGPWSDEAHKNDAMELNPTPAPQELDAMPKYELAADGELGPRRTDGYVSPDLPKR</sequence>
<dbReference type="Proteomes" id="UP000028045">
    <property type="component" value="Unassembled WGS sequence"/>
</dbReference>
<keyword evidence="2" id="KW-0812">Transmembrane</keyword>
<proteinExistence type="predicted"/>
<evidence type="ECO:0000256" key="1">
    <source>
        <dbReference type="SAM" id="MobiDB-lite"/>
    </source>
</evidence>
<dbReference type="AlphaFoldDB" id="A0A084AKP2"/>
<keyword evidence="5" id="KW-1185">Reference proteome</keyword>
<evidence type="ECO:0000313" key="5">
    <source>
        <dbReference type="Proteomes" id="UP000028045"/>
    </source>
</evidence>
<dbReference type="Gene3D" id="2.120.10.70">
    <property type="entry name" value="Fucose-specific lectin"/>
    <property type="match status" value="2"/>
</dbReference>
<evidence type="ECO:0000256" key="2">
    <source>
        <dbReference type="SAM" id="Phobius"/>
    </source>
</evidence>
<feature type="transmembrane region" description="Helical" evidence="2">
    <location>
        <begin position="395"/>
        <end position="416"/>
    </location>
</feature>
<reference evidence="4 5" key="1">
    <citation type="journal article" date="2014" name="BMC Genomics">
        <title>Comparative genome sequencing reveals chemotype-specific gene clusters in the toxigenic black mold Stachybotrys.</title>
        <authorList>
            <person name="Semeiks J."/>
            <person name="Borek D."/>
            <person name="Otwinowski Z."/>
            <person name="Grishin N.V."/>
        </authorList>
    </citation>
    <scope>NUCLEOTIDE SEQUENCE [LARGE SCALE GENOMIC DNA]</scope>
    <source>
        <strain evidence="5">CBS 109288 / IBT 7711</strain>
    </source>
</reference>
<organism evidence="4 5">
    <name type="scientific">Stachybotrys chartarum (strain CBS 109288 / IBT 7711)</name>
    <name type="common">Toxic black mold</name>
    <name type="synonym">Stilbospora chartarum</name>
    <dbReference type="NCBI Taxonomy" id="1280523"/>
    <lineage>
        <taxon>Eukaryota</taxon>
        <taxon>Fungi</taxon>
        <taxon>Dikarya</taxon>
        <taxon>Ascomycota</taxon>
        <taxon>Pezizomycotina</taxon>
        <taxon>Sordariomycetes</taxon>
        <taxon>Hypocreomycetidae</taxon>
        <taxon>Hypocreales</taxon>
        <taxon>Stachybotryaceae</taxon>
        <taxon>Stachybotrys</taxon>
    </lineage>
</organism>
<keyword evidence="2" id="KW-0472">Membrane</keyword>
<feature type="compositionally biased region" description="Basic and acidic residues" evidence="1">
    <location>
        <begin position="454"/>
        <end position="470"/>
    </location>
</feature>
<dbReference type="EMBL" id="KL648682">
    <property type="protein sequence ID" value="KEY65871.1"/>
    <property type="molecule type" value="Genomic_DNA"/>
</dbReference>
<evidence type="ECO:0000313" key="4">
    <source>
        <dbReference type="EMBL" id="KEY65871.1"/>
    </source>
</evidence>
<feature type="signal peptide" evidence="3">
    <location>
        <begin position="1"/>
        <end position="21"/>
    </location>
</feature>
<feature type="region of interest" description="Disordered" evidence="1">
    <location>
        <begin position="366"/>
        <end position="389"/>
    </location>
</feature>
<evidence type="ECO:0008006" key="6">
    <source>
        <dbReference type="Google" id="ProtNLM"/>
    </source>
</evidence>
<gene>
    <name evidence="4" type="ORF">S7711_05876</name>
</gene>
<feature type="compositionally biased region" description="Polar residues" evidence="1">
    <location>
        <begin position="241"/>
        <end position="250"/>
    </location>
</feature>
<keyword evidence="3" id="KW-0732">Signal</keyword>
<name>A0A084AKP2_STACB</name>
<protein>
    <recommendedName>
        <fullName evidence="6">Fucose-specific lectin</fullName>
    </recommendedName>
</protein>
<keyword evidence="2" id="KW-1133">Transmembrane helix</keyword>
<feature type="region of interest" description="Disordered" evidence="1">
    <location>
        <begin position="453"/>
        <end position="512"/>
    </location>
</feature>
<evidence type="ECO:0000256" key="3">
    <source>
        <dbReference type="SAM" id="SignalP"/>
    </source>
</evidence>
<feature type="region of interest" description="Disordered" evidence="1">
    <location>
        <begin position="232"/>
        <end position="254"/>
    </location>
</feature>